<feature type="domain" description="DUF4283" evidence="2">
    <location>
        <begin position="108"/>
        <end position="185"/>
    </location>
</feature>
<feature type="compositionally biased region" description="Polar residues" evidence="1">
    <location>
        <begin position="309"/>
        <end position="332"/>
    </location>
</feature>
<comment type="caution">
    <text evidence="3">The sequence shown here is derived from an EMBL/GenBank/DDBJ whole genome shotgun (WGS) entry which is preliminary data.</text>
</comment>
<dbReference type="Pfam" id="PF14111">
    <property type="entry name" value="DUF4283"/>
    <property type="match status" value="1"/>
</dbReference>
<reference evidence="3" key="1">
    <citation type="journal article" date="2022" name="Int. J. Mol. Sci.">
        <title>Draft Genome of Tanacetum Coccineum: Genomic Comparison of Closely Related Tanacetum-Family Plants.</title>
        <authorList>
            <person name="Yamashiro T."/>
            <person name="Shiraishi A."/>
            <person name="Nakayama K."/>
            <person name="Satake H."/>
        </authorList>
    </citation>
    <scope>NUCLEOTIDE SEQUENCE</scope>
</reference>
<evidence type="ECO:0000313" key="3">
    <source>
        <dbReference type="EMBL" id="GJU01156.1"/>
    </source>
</evidence>
<dbReference type="PANTHER" id="PTHR31286:SF99">
    <property type="entry name" value="DUF4283 DOMAIN-CONTAINING PROTEIN"/>
    <property type="match status" value="1"/>
</dbReference>
<gene>
    <name evidence="3" type="ORF">Tco_1111494</name>
</gene>
<accession>A0ABQ5IM78</accession>
<evidence type="ECO:0000256" key="1">
    <source>
        <dbReference type="SAM" id="MobiDB-lite"/>
    </source>
</evidence>
<dbReference type="Proteomes" id="UP001151760">
    <property type="component" value="Unassembled WGS sequence"/>
</dbReference>
<evidence type="ECO:0000259" key="2">
    <source>
        <dbReference type="Pfam" id="PF14111"/>
    </source>
</evidence>
<evidence type="ECO:0000313" key="4">
    <source>
        <dbReference type="Proteomes" id="UP001151760"/>
    </source>
</evidence>
<feature type="region of interest" description="Disordered" evidence="1">
    <location>
        <begin position="257"/>
        <end position="332"/>
    </location>
</feature>
<dbReference type="PANTHER" id="PTHR31286">
    <property type="entry name" value="GLYCINE-RICH CELL WALL STRUCTURAL PROTEIN 1.8-LIKE"/>
    <property type="match status" value="1"/>
</dbReference>
<proteinExistence type="predicted"/>
<name>A0ABQ5IM78_9ASTR</name>
<organism evidence="3 4">
    <name type="scientific">Tanacetum coccineum</name>
    <dbReference type="NCBI Taxonomy" id="301880"/>
    <lineage>
        <taxon>Eukaryota</taxon>
        <taxon>Viridiplantae</taxon>
        <taxon>Streptophyta</taxon>
        <taxon>Embryophyta</taxon>
        <taxon>Tracheophyta</taxon>
        <taxon>Spermatophyta</taxon>
        <taxon>Magnoliopsida</taxon>
        <taxon>eudicotyledons</taxon>
        <taxon>Gunneridae</taxon>
        <taxon>Pentapetalae</taxon>
        <taxon>asterids</taxon>
        <taxon>campanulids</taxon>
        <taxon>Asterales</taxon>
        <taxon>Asteraceae</taxon>
        <taxon>Asteroideae</taxon>
        <taxon>Anthemideae</taxon>
        <taxon>Anthemidinae</taxon>
        <taxon>Tanacetum</taxon>
    </lineage>
</organism>
<keyword evidence="4" id="KW-1185">Reference proteome</keyword>
<dbReference type="InterPro" id="IPR025558">
    <property type="entry name" value="DUF4283"/>
</dbReference>
<reference evidence="3" key="2">
    <citation type="submission" date="2022-01" db="EMBL/GenBank/DDBJ databases">
        <authorList>
            <person name="Yamashiro T."/>
            <person name="Shiraishi A."/>
            <person name="Satake H."/>
            <person name="Nakayama K."/>
        </authorList>
    </citation>
    <scope>NUCLEOTIDE SEQUENCE</scope>
</reference>
<protein>
    <submittedName>
        <fullName evidence="3">Zinc knuckle CX2CX4HX4C containing protein</fullName>
    </submittedName>
</protein>
<dbReference type="EMBL" id="BQNB010020937">
    <property type="protein sequence ID" value="GJU01156.1"/>
    <property type="molecule type" value="Genomic_DNA"/>
</dbReference>
<dbReference type="InterPro" id="IPR040256">
    <property type="entry name" value="At4g02000-like"/>
</dbReference>
<sequence>MMNRMETMDAIGTICKSIHADNNNADVIPCNVSQVDDSINLNVDESTIPSDLIVQSVDINTKSTSYAGAASASEPKVNSNFYTLVADPVFKGVNISIPRKVVEKVSTRFEHTLYGYFIRKRMAFLVVEYYASNNWAKHGLKRIMMNSKGFFFFKCNSRAGLEAVLEGGPWLIRKSSIILKKWLMNTRLLKEELTRIPIWVKLHDVPIQVFEEDEADFVDVVTIGIPSLFGDGFTTETICVDPPIVTTSNVVTPSVEKTNDGFQTVGKKKKRKGKSNSTNSGQFAGPLVKQNVRYEPKATTSAPKKGVTNVGNTSQSTSMLKTTGYSSKKDNLSMSNSYSALNDEEEDVQNVYDESANLLQNTKAGGSSSFTATAG</sequence>